<evidence type="ECO:0000313" key="2">
    <source>
        <dbReference type="Proteomes" id="UP000499080"/>
    </source>
</evidence>
<dbReference type="AlphaFoldDB" id="A0A4Y2GIT1"/>
<name>A0A4Y2GIT1_ARAVE</name>
<comment type="caution">
    <text evidence="1">The sequence shown here is derived from an EMBL/GenBank/DDBJ whole genome shotgun (WGS) entry which is preliminary data.</text>
</comment>
<gene>
    <name evidence="1" type="ORF">AVEN_68330_1</name>
</gene>
<keyword evidence="2" id="KW-1185">Reference proteome</keyword>
<accession>A0A4Y2GIT1</accession>
<sequence>MSNHANPESTKIWVFSAICSRKQLPQVFLKNGILSYAYINNFQIAFLAVVAARSERDVQPLAVCGVVPLIPFSWHMLISKYQEDLDQPSRFMHPSFGTGFITSIPPFETFLSMQRVPLET</sequence>
<reference evidence="1 2" key="1">
    <citation type="journal article" date="2019" name="Sci. Rep.">
        <title>Orb-weaving spider Araneus ventricosus genome elucidates the spidroin gene catalogue.</title>
        <authorList>
            <person name="Kono N."/>
            <person name="Nakamura H."/>
            <person name="Ohtoshi R."/>
            <person name="Moran D.A.P."/>
            <person name="Shinohara A."/>
            <person name="Yoshida Y."/>
            <person name="Fujiwara M."/>
            <person name="Mori M."/>
            <person name="Tomita M."/>
            <person name="Arakawa K."/>
        </authorList>
    </citation>
    <scope>NUCLEOTIDE SEQUENCE [LARGE SCALE GENOMIC DNA]</scope>
</reference>
<evidence type="ECO:0000313" key="1">
    <source>
        <dbReference type="EMBL" id="GBM52645.1"/>
    </source>
</evidence>
<proteinExistence type="predicted"/>
<dbReference type="EMBL" id="BGPR01001386">
    <property type="protein sequence ID" value="GBM52645.1"/>
    <property type="molecule type" value="Genomic_DNA"/>
</dbReference>
<protein>
    <submittedName>
        <fullName evidence="1">Uncharacterized protein</fullName>
    </submittedName>
</protein>
<organism evidence="1 2">
    <name type="scientific">Araneus ventricosus</name>
    <name type="common">Orbweaver spider</name>
    <name type="synonym">Epeira ventricosa</name>
    <dbReference type="NCBI Taxonomy" id="182803"/>
    <lineage>
        <taxon>Eukaryota</taxon>
        <taxon>Metazoa</taxon>
        <taxon>Ecdysozoa</taxon>
        <taxon>Arthropoda</taxon>
        <taxon>Chelicerata</taxon>
        <taxon>Arachnida</taxon>
        <taxon>Araneae</taxon>
        <taxon>Araneomorphae</taxon>
        <taxon>Entelegynae</taxon>
        <taxon>Araneoidea</taxon>
        <taxon>Araneidae</taxon>
        <taxon>Araneus</taxon>
    </lineage>
</organism>
<dbReference type="Proteomes" id="UP000499080">
    <property type="component" value="Unassembled WGS sequence"/>
</dbReference>